<sequence length="210" mass="23725">MTELAQETKARFLIRVIDDDPGILTGLTFLLGCTGWKSVGYSSAEEFLEKDNKMIPGCILLDIRMPGMTGIELQTELKKQRNELPIIIITGYADVDTAVRTLKKGAFDFLQKPVNAEKLEEILAECIQNKIVEDAGNKEIDVLKIFDSLSRREQEVFELIANGLTSKLVGERLGLSERTVQGHRLNISKKFNIHTKKELLACWNFIEKNK</sequence>
<dbReference type="Gene3D" id="1.10.10.10">
    <property type="entry name" value="Winged helix-like DNA-binding domain superfamily/Winged helix DNA-binding domain"/>
    <property type="match status" value="1"/>
</dbReference>
<evidence type="ECO:0000256" key="4">
    <source>
        <dbReference type="PROSITE-ProRule" id="PRU00169"/>
    </source>
</evidence>
<organism evidence="7 8">
    <name type="scientific">Turicimonas muris</name>
    <dbReference type="NCBI Taxonomy" id="1796652"/>
    <lineage>
        <taxon>Bacteria</taxon>
        <taxon>Pseudomonadati</taxon>
        <taxon>Pseudomonadota</taxon>
        <taxon>Betaproteobacteria</taxon>
        <taxon>Burkholderiales</taxon>
        <taxon>Sutterellaceae</taxon>
        <taxon>Turicimonas</taxon>
    </lineage>
</organism>
<reference evidence="8" key="1">
    <citation type="submission" date="2017-05" db="EMBL/GenBank/DDBJ databases">
        <title>Improved OligoMM genomes.</title>
        <authorList>
            <person name="Garzetti D."/>
        </authorList>
    </citation>
    <scope>NUCLEOTIDE SEQUENCE [LARGE SCALE GENOMIC DNA]</scope>
    <source>
        <strain evidence="8">YL45</strain>
    </source>
</reference>
<accession>A0A227KPX0</accession>
<dbReference type="SUPFAM" id="SSF52172">
    <property type="entry name" value="CheY-like"/>
    <property type="match status" value="1"/>
</dbReference>
<feature type="domain" description="HTH luxR-type" evidence="5">
    <location>
        <begin position="142"/>
        <end position="207"/>
    </location>
</feature>
<evidence type="ECO:0000313" key="7">
    <source>
        <dbReference type="EMBL" id="OXE50203.1"/>
    </source>
</evidence>
<dbReference type="AlphaFoldDB" id="A0A227KPX0"/>
<dbReference type="SMART" id="SM00421">
    <property type="entry name" value="HTH_LUXR"/>
    <property type="match status" value="1"/>
</dbReference>
<dbReference type="GO" id="GO:0006355">
    <property type="term" value="P:regulation of DNA-templated transcription"/>
    <property type="evidence" value="ECO:0007669"/>
    <property type="project" value="InterPro"/>
</dbReference>
<evidence type="ECO:0000256" key="2">
    <source>
        <dbReference type="ARBA" id="ARBA00023125"/>
    </source>
</evidence>
<dbReference type="GO" id="GO:0003677">
    <property type="term" value="F:DNA binding"/>
    <property type="evidence" value="ECO:0007669"/>
    <property type="project" value="UniProtKB-KW"/>
</dbReference>
<keyword evidence="2 7" id="KW-0238">DNA-binding</keyword>
<dbReference type="InterPro" id="IPR011006">
    <property type="entry name" value="CheY-like_superfamily"/>
</dbReference>
<keyword evidence="1" id="KW-0805">Transcription regulation</keyword>
<dbReference type="PRINTS" id="PR00038">
    <property type="entry name" value="HTHLUXR"/>
</dbReference>
<evidence type="ECO:0000313" key="8">
    <source>
        <dbReference type="Proteomes" id="UP000214610"/>
    </source>
</evidence>
<dbReference type="CDD" id="cd06170">
    <property type="entry name" value="LuxR_C_like"/>
    <property type="match status" value="1"/>
</dbReference>
<dbReference type="InterPro" id="IPR036388">
    <property type="entry name" value="WH-like_DNA-bd_sf"/>
</dbReference>
<feature type="domain" description="Response regulatory" evidence="6">
    <location>
        <begin position="13"/>
        <end position="127"/>
    </location>
</feature>
<name>A0A227KPX0_9BURK</name>
<dbReference type="SMART" id="SM00448">
    <property type="entry name" value="REC"/>
    <property type="match status" value="1"/>
</dbReference>
<dbReference type="EMBL" id="NHMP01000002">
    <property type="protein sequence ID" value="OXE50203.1"/>
    <property type="molecule type" value="Genomic_DNA"/>
</dbReference>
<evidence type="ECO:0000259" key="5">
    <source>
        <dbReference type="PROSITE" id="PS50043"/>
    </source>
</evidence>
<dbReference type="InterPro" id="IPR001789">
    <property type="entry name" value="Sig_transdc_resp-reg_receiver"/>
</dbReference>
<protein>
    <submittedName>
        <fullName evidence="7">DNA-binding response regulator</fullName>
    </submittedName>
</protein>
<dbReference type="Gene3D" id="3.40.50.2300">
    <property type="match status" value="1"/>
</dbReference>
<dbReference type="PROSITE" id="PS50043">
    <property type="entry name" value="HTH_LUXR_2"/>
    <property type="match status" value="1"/>
</dbReference>
<keyword evidence="8" id="KW-1185">Reference proteome</keyword>
<evidence type="ECO:0000256" key="3">
    <source>
        <dbReference type="ARBA" id="ARBA00023163"/>
    </source>
</evidence>
<evidence type="ECO:0000256" key="1">
    <source>
        <dbReference type="ARBA" id="ARBA00023015"/>
    </source>
</evidence>
<evidence type="ECO:0000259" key="6">
    <source>
        <dbReference type="PROSITE" id="PS50110"/>
    </source>
</evidence>
<dbReference type="Pfam" id="PF00072">
    <property type="entry name" value="Response_reg"/>
    <property type="match status" value="1"/>
</dbReference>
<dbReference type="InterPro" id="IPR016032">
    <property type="entry name" value="Sig_transdc_resp-reg_C-effctor"/>
</dbReference>
<dbReference type="GO" id="GO:0000160">
    <property type="term" value="P:phosphorelay signal transduction system"/>
    <property type="evidence" value="ECO:0007669"/>
    <property type="project" value="InterPro"/>
</dbReference>
<dbReference type="Proteomes" id="UP000214610">
    <property type="component" value="Unassembled WGS sequence"/>
</dbReference>
<dbReference type="Pfam" id="PF00196">
    <property type="entry name" value="GerE"/>
    <property type="match status" value="1"/>
</dbReference>
<proteinExistence type="predicted"/>
<dbReference type="PANTHER" id="PTHR44688">
    <property type="entry name" value="DNA-BINDING TRANSCRIPTIONAL ACTIVATOR DEVR_DOSR"/>
    <property type="match status" value="1"/>
</dbReference>
<dbReference type="PROSITE" id="PS00622">
    <property type="entry name" value="HTH_LUXR_1"/>
    <property type="match status" value="1"/>
</dbReference>
<keyword evidence="4" id="KW-0597">Phosphoprotein</keyword>
<dbReference type="GeneID" id="78362388"/>
<comment type="caution">
    <text evidence="7">The sequence shown here is derived from an EMBL/GenBank/DDBJ whole genome shotgun (WGS) entry which is preliminary data.</text>
</comment>
<dbReference type="PROSITE" id="PS50110">
    <property type="entry name" value="RESPONSE_REGULATORY"/>
    <property type="match status" value="1"/>
</dbReference>
<dbReference type="SUPFAM" id="SSF46894">
    <property type="entry name" value="C-terminal effector domain of the bipartite response regulators"/>
    <property type="match status" value="1"/>
</dbReference>
<dbReference type="RefSeq" id="WP_066594613.1">
    <property type="nucleotide sequence ID" value="NZ_CAJTBZ010000016.1"/>
</dbReference>
<feature type="modified residue" description="4-aspartylphosphate" evidence="4">
    <location>
        <position position="62"/>
    </location>
</feature>
<gene>
    <name evidence="7" type="ORF">ADH67_04155</name>
</gene>
<dbReference type="PANTHER" id="PTHR44688:SF16">
    <property type="entry name" value="DNA-BINDING TRANSCRIPTIONAL ACTIVATOR DEVR_DOSR"/>
    <property type="match status" value="1"/>
</dbReference>
<dbReference type="InterPro" id="IPR000792">
    <property type="entry name" value="Tscrpt_reg_LuxR_C"/>
</dbReference>
<keyword evidence="3" id="KW-0804">Transcription</keyword>